<dbReference type="AlphaFoldDB" id="A0A146KFJ4"/>
<evidence type="ECO:0000313" key="1">
    <source>
        <dbReference type="EMBL" id="JAP95237.1"/>
    </source>
</evidence>
<proteinExistence type="predicted"/>
<protein>
    <submittedName>
        <fullName evidence="1">Uncharacterized protein</fullName>
    </submittedName>
</protein>
<organism evidence="1">
    <name type="scientific">Trepomonas sp. PC1</name>
    <dbReference type="NCBI Taxonomy" id="1076344"/>
    <lineage>
        <taxon>Eukaryota</taxon>
        <taxon>Metamonada</taxon>
        <taxon>Diplomonadida</taxon>
        <taxon>Hexamitidae</taxon>
        <taxon>Hexamitinae</taxon>
        <taxon>Trepomonas</taxon>
    </lineage>
</organism>
<feature type="non-terminal residue" evidence="1">
    <location>
        <position position="1"/>
    </location>
</feature>
<reference evidence="1" key="1">
    <citation type="submission" date="2015-07" db="EMBL/GenBank/DDBJ databases">
        <title>Adaptation to a free-living lifestyle via gene acquisitions in the diplomonad Trepomonas sp. PC1.</title>
        <authorList>
            <person name="Xu F."/>
            <person name="Jerlstrom-Hultqvist J."/>
            <person name="Kolisko M."/>
            <person name="Simpson A.G.B."/>
            <person name="Roger A.J."/>
            <person name="Svard S.G."/>
            <person name="Andersson J.O."/>
        </authorList>
    </citation>
    <scope>NUCLEOTIDE SEQUENCE</scope>
    <source>
        <strain evidence="1">PC1</strain>
    </source>
</reference>
<dbReference type="EMBL" id="GDID01001369">
    <property type="protein sequence ID" value="JAP95237.1"/>
    <property type="molecule type" value="Transcribed_RNA"/>
</dbReference>
<accession>A0A146KFJ4</accession>
<feature type="non-terminal residue" evidence="1">
    <location>
        <position position="222"/>
    </location>
</feature>
<name>A0A146KFJ4_9EUKA</name>
<sequence length="222" mass="26149">DEMLEIKAKIKQQNQKILRQINSEKGLIGFPIMKNQVNLHLLAHQLACGCRLIQTRGKSFCADSIRYDYTCANYYHCPFLLQKIDYFSNPDQSYFQIKKAHLHILDQVADTRNDLHSEIVQFIRSYHGKFPSTNQIIQDVKVFIEKALSLKDLITDQHRRQFPKATLHMVYYDVNDLLPSKLSIYKRISYFRKQEKLLSGEQIQVTDDENQRIIEEKNLVTN</sequence>
<gene>
    <name evidence="1" type="ORF">TPC1_11842</name>
</gene>